<dbReference type="Proteomes" id="UP001314263">
    <property type="component" value="Unassembled WGS sequence"/>
</dbReference>
<feature type="region of interest" description="Disordered" evidence="7">
    <location>
        <begin position="1"/>
        <end position="21"/>
    </location>
</feature>
<reference evidence="9 10" key="1">
    <citation type="submission" date="2023-10" db="EMBL/GenBank/DDBJ databases">
        <authorList>
            <person name="Maclean D."/>
            <person name="Macfadyen A."/>
        </authorList>
    </citation>
    <scope>NUCLEOTIDE SEQUENCE [LARGE SCALE GENOMIC DNA]</scope>
</reference>
<proteinExistence type="inferred from homology"/>
<accession>A0AAV1IDU0</accession>
<dbReference type="Gene3D" id="6.10.160.20">
    <property type="match status" value="1"/>
</dbReference>
<gene>
    <name evidence="9" type="ORF">CVIRNUC_007581</name>
</gene>
<organism evidence="9 10">
    <name type="scientific">Coccomyxa viridis</name>
    <dbReference type="NCBI Taxonomy" id="1274662"/>
    <lineage>
        <taxon>Eukaryota</taxon>
        <taxon>Viridiplantae</taxon>
        <taxon>Chlorophyta</taxon>
        <taxon>core chlorophytes</taxon>
        <taxon>Trebouxiophyceae</taxon>
        <taxon>Trebouxiophyceae incertae sedis</taxon>
        <taxon>Coccomyxaceae</taxon>
        <taxon>Coccomyxa</taxon>
    </lineage>
</organism>
<keyword evidence="5" id="KW-0804">Transcription</keyword>
<sequence length="127" mass="14532">MDGKRGRQRDPDYYEGDDYNDVTYVPQRTSSRRRATAVDFNKWGTASLRRYNAVHKLLDMHSGTREELITAIQRHWALQVVDEEATIQALVNMARRKQIERESNLGGGGIIKKARYIGGKPGPKAMR</sequence>
<comment type="subcellular location">
    <subcellularLocation>
        <location evidence="1">Nucleus</location>
    </subcellularLocation>
</comment>
<name>A0AAV1IDU0_9CHLO</name>
<evidence type="ECO:0000256" key="1">
    <source>
        <dbReference type="ARBA" id="ARBA00004123"/>
    </source>
</evidence>
<dbReference type="GO" id="GO:0005634">
    <property type="term" value="C:nucleus"/>
    <property type="evidence" value="ECO:0007669"/>
    <property type="project" value="UniProtKB-SubCell"/>
</dbReference>
<dbReference type="EMBL" id="CAUYUE010000010">
    <property type="protein sequence ID" value="CAK0784377.1"/>
    <property type="molecule type" value="Genomic_DNA"/>
</dbReference>
<comment type="caution">
    <text evidence="9">The sequence shown here is derived from an EMBL/GenBank/DDBJ whole genome shotgun (WGS) entry which is preliminary data.</text>
</comment>
<dbReference type="InterPro" id="IPR024145">
    <property type="entry name" value="His_deAcase_SAP30/SAP30L"/>
</dbReference>
<keyword evidence="6" id="KW-0539">Nucleus</keyword>
<dbReference type="PANTHER" id="PTHR13286">
    <property type="entry name" value="SAP30"/>
    <property type="match status" value="1"/>
</dbReference>
<evidence type="ECO:0000256" key="2">
    <source>
        <dbReference type="ARBA" id="ARBA00006283"/>
    </source>
</evidence>
<comment type="similarity">
    <text evidence="2">Belongs to the SAP30 family.</text>
</comment>
<evidence type="ECO:0000256" key="7">
    <source>
        <dbReference type="SAM" id="MobiDB-lite"/>
    </source>
</evidence>
<evidence type="ECO:0000313" key="9">
    <source>
        <dbReference type="EMBL" id="CAK0784377.1"/>
    </source>
</evidence>
<dbReference type="Pfam" id="PF13867">
    <property type="entry name" value="SAP30_Sin3_bdg"/>
    <property type="match status" value="1"/>
</dbReference>
<evidence type="ECO:0000313" key="10">
    <source>
        <dbReference type="Proteomes" id="UP001314263"/>
    </source>
</evidence>
<dbReference type="AlphaFoldDB" id="A0AAV1IDU0"/>
<keyword evidence="3" id="KW-0678">Repressor</keyword>
<evidence type="ECO:0000256" key="3">
    <source>
        <dbReference type="ARBA" id="ARBA00022491"/>
    </source>
</evidence>
<dbReference type="InterPro" id="IPR025718">
    <property type="entry name" value="SAP30_Sin3-bd"/>
</dbReference>
<keyword evidence="4" id="KW-0805">Transcription regulation</keyword>
<dbReference type="InterPro" id="IPR038291">
    <property type="entry name" value="SAP30_C_sf"/>
</dbReference>
<evidence type="ECO:0000256" key="6">
    <source>
        <dbReference type="ARBA" id="ARBA00023242"/>
    </source>
</evidence>
<keyword evidence="10" id="KW-1185">Reference proteome</keyword>
<protein>
    <recommendedName>
        <fullName evidence="8">Histone deacetylase complex subunit SAP30 Sin3 binding domain-containing protein</fullName>
    </recommendedName>
</protein>
<feature type="compositionally biased region" description="Basic and acidic residues" evidence="7">
    <location>
        <begin position="1"/>
        <end position="12"/>
    </location>
</feature>
<evidence type="ECO:0000256" key="5">
    <source>
        <dbReference type="ARBA" id="ARBA00023163"/>
    </source>
</evidence>
<evidence type="ECO:0000259" key="8">
    <source>
        <dbReference type="Pfam" id="PF13867"/>
    </source>
</evidence>
<evidence type="ECO:0000256" key="4">
    <source>
        <dbReference type="ARBA" id="ARBA00023015"/>
    </source>
</evidence>
<feature type="domain" description="Histone deacetylase complex subunit SAP30 Sin3 binding" evidence="8">
    <location>
        <begin position="44"/>
        <end position="94"/>
    </location>
</feature>